<dbReference type="InterPro" id="IPR023353">
    <property type="entry name" value="LemA-like_dom_sf"/>
</dbReference>
<comment type="similarity">
    <text evidence="2">Belongs to the LemA family.</text>
</comment>
<name>A0A7V2WLS2_9BACT</name>
<evidence type="ECO:0000313" key="6">
    <source>
        <dbReference type="EMBL" id="HFC03479.1"/>
    </source>
</evidence>
<gene>
    <name evidence="6" type="ORF">ENJ74_01275</name>
</gene>
<evidence type="ECO:0000256" key="2">
    <source>
        <dbReference type="ARBA" id="ARBA00008854"/>
    </source>
</evidence>
<dbReference type="EMBL" id="DRNO01000088">
    <property type="protein sequence ID" value="HFC03479.1"/>
    <property type="molecule type" value="Genomic_DNA"/>
</dbReference>
<reference evidence="6" key="1">
    <citation type="journal article" date="2020" name="mSystems">
        <title>Genome- and Community-Level Interaction Insights into Carbon Utilization and Element Cycling Functions of Hydrothermarchaeota in Hydrothermal Sediment.</title>
        <authorList>
            <person name="Zhou Z."/>
            <person name="Liu Y."/>
            <person name="Xu W."/>
            <person name="Pan J."/>
            <person name="Luo Z.H."/>
            <person name="Li M."/>
        </authorList>
    </citation>
    <scope>NUCLEOTIDE SEQUENCE [LARGE SCALE GENOMIC DNA]</scope>
    <source>
        <strain evidence="6">HyVt-513</strain>
    </source>
</reference>
<evidence type="ECO:0000256" key="4">
    <source>
        <dbReference type="ARBA" id="ARBA00022989"/>
    </source>
</evidence>
<protein>
    <submittedName>
        <fullName evidence="6">LemA family protein</fullName>
    </submittedName>
</protein>
<comment type="caution">
    <text evidence="6">The sequence shown here is derived from an EMBL/GenBank/DDBJ whole genome shotgun (WGS) entry which is preliminary data.</text>
</comment>
<accession>A0A7V2WLS2</accession>
<dbReference type="AlphaFoldDB" id="A0A7V2WLS2"/>
<proteinExistence type="inferred from homology"/>
<evidence type="ECO:0000256" key="5">
    <source>
        <dbReference type="ARBA" id="ARBA00023136"/>
    </source>
</evidence>
<dbReference type="PANTHER" id="PTHR34478:SF2">
    <property type="entry name" value="MEMBRANE PROTEIN"/>
    <property type="match status" value="1"/>
</dbReference>
<dbReference type="Gene3D" id="1.20.1440.20">
    <property type="entry name" value="LemA-like domain"/>
    <property type="match status" value="1"/>
</dbReference>
<dbReference type="GO" id="GO:0016020">
    <property type="term" value="C:membrane"/>
    <property type="evidence" value="ECO:0007669"/>
    <property type="project" value="UniProtKB-SubCell"/>
</dbReference>
<keyword evidence="3" id="KW-0812">Transmembrane</keyword>
<dbReference type="SUPFAM" id="SSF140478">
    <property type="entry name" value="LemA-like"/>
    <property type="match status" value="1"/>
</dbReference>
<keyword evidence="5" id="KW-0472">Membrane</keyword>
<dbReference type="Proteomes" id="UP000885722">
    <property type="component" value="Unassembled WGS sequence"/>
</dbReference>
<evidence type="ECO:0000256" key="1">
    <source>
        <dbReference type="ARBA" id="ARBA00004167"/>
    </source>
</evidence>
<sequence length="183" mass="20501">MVTVLISVILIFGGALWSYNSLVSLSEEVSAARAQIESNIQRKADLLPNLVRTVKAYARHEKKVFGEIAALRSRTLDNLRQHDLKNAVALNKALDGATLRLLAVAENYPDLKSSEQFRELQAQIEGAENRINITRMNYNEAVRAYNAALRRIPGRWIAPLTGLKPAPYFQADEQAQKAMKLEI</sequence>
<organism evidence="6">
    <name type="scientific">Nitratifractor salsuginis</name>
    <dbReference type="NCBI Taxonomy" id="269261"/>
    <lineage>
        <taxon>Bacteria</taxon>
        <taxon>Pseudomonadati</taxon>
        <taxon>Campylobacterota</taxon>
        <taxon>Epsilonproteobacteria</taxon>
        <taxon>Campylobacterales</taxon>
        <taxon>Sulfurovaceae</taxon>
        <taxon>Nitratifractor</taxon>
    </lineage>
</organism>
<comment type="subcellular location">
    <subcellularLocation>
        <location evidence="1">Membrane</location>
        <topology evidence="1">Single-pass membrane protein</topology>
    </subcellularLocation>
</comment>
<keyword evidence="4" id="KW-1133">Transmembrane helix</keyword>
<evidence type="ECO:0000256" key="3">
    <source>
        <dbReference type="ARBA" id="ARBA00022692"/>
    </source>
</evidence>
<dbReference type="Pfam" id="PF04011">
    <property type="entry name" value="LemA"/>
    <property type="match status" value="1"/>
</dbReference>
<dbReference type="InterPro" id="IPR007156">
    <property type="entry name" value="MamQ_LemA"/>
</dbReference>
<dbReference type="PANTHER" id="PTHR34478">
    <property type="entry name" value="PROTEIN LEMA"/>
    <property type="match status" value="1"/>
</dbReference>